<reference evidence="6 7" key="1">
    <citation type="submission" date="2017-01" db="EMBL/GenBank/DDBJ databases">
        <authorList>
            <person name="Mah S.A."/>
            <person name="Swanson W.J."/>
            <person name="Moy G.W."/>
            <person name="Vacquier V.D."/>
        </authorList>
    </citation>
    <scope>NUCLEOTIDE SEQUENCE [LARGE SCALE GENOMIC DNA]</scope>
    <source>
        <strain evidence="6 7">CPCC 203464</strain>
    </source>
</reference>
<evidence type="ECO:0000313" key="6">
    <source>
        <dbReference type="EMBL" id="SIS23465.1"/>
    </source>
</evidence>
<feature type="region of interest" description="Disordered" evidence="4">
    <location>
        <begin position="251"/>
        <end position="284"/>
    </location>
</feature>
<dbReference type="Proteomes" id="UP000186218">
    <property type="component" value="Unassembled WGS sequence"/>
</dbReference>
<evidence type="ECO:0000256" key="4">
    <source>
        <dbReference type="SAM" id="MobiDB-lite"/>
    </source>
</evidence>
<feature type="compositionally biased region" description="Basic and acidic residues" evidence="4">
    <location>
        <begin position="258"/>
        <end position="268"/>
    </location>
</feature>
<dbReference type="InterPro" id="IPR011042">
    <property type="entry name" value="6-blade_b-propeller_TolB-like"/>
</dbReference>
<dbReference type="Pfam" id="PF20067">
    <property type="entry name" value="SSL_N"/>
    <property type="match status" value="1"/>
</dbReference>
<evidence type="ECO:0000313" key="7">
    <source>
        <dbReference type="Proteomes" id="UP000186218"/>
    </source>
</evidence>
<comment type="similarity">
    <text evidence="1">Belongs to the strictosidine synthase family.</text>
</comment>
<sequence length="592" mass="64526">MTTRKMTGALVLVWVRSDRPRAASMEYWRGPHSQLVARTPGFREYRQHHFPAEATGLWPAVDGAETTIPVDRRLDGTPEVWFDGPLSNLKSLTYNPVVQRDERNVFSRTLLHATLPWGGRWYDTASADTGCRAVILLRRRPGASGSAFASTVLDRIGPTLAAAAGVTETRAQVFQPFTKWMWNSPDVAHDYPTASQFHGVVVVGATDHATLHAALNSTEVAALGPRLTDTVAAIHAYPVATTYIYREHGRPTLPQLRPEAKPGLDPVHRKLPPAPPQPAAGDLPPGRVIELPDPGRPEDVIVDRDGRLVCGLEGGAIVAFHPDSETPKVVADTGGRPLGLELMPDGRVLVCDAHRGLLAVDPASGAVQTLVHYVDDTPLRFCSNAVVDDDGAIWFTESTNRFDFEHYLGALLEHRPSGRLFRRDPDGTVSVVKDGLHFANGLALTPDRTGLLYVETGAYSISKLCLTGEQQGRTVPVRANLPGFPDNLSRFTGGRCWFPLTNPRNPALDRLATMPGIVRKLVWNIPDSLQPEPEKTVWAIAIDPDGHTVDEIHGTHPNFHTATGVVETGGRLYLASPRCRDLLELDLGEAGL</sequence>
<dbReference type="AlphaFoldDB" id="A0A1N7HF35"/>
<keyword evidence="2" id="KW-0597">Phosphoprotein</keyword>
<accession>A0A1N7HF35</accession>
<dbReference type="InterPro" id="IPR011008">
    <property type="entry name" value="Dimeric_a/b-barrel"/>
</dbReference>
<evidence type="ECO:0000259" key="5">
    <source>
        <dbReference type="Pfam" id="PF03088"/>
    </source>
</evidence>
<name>A0A1N7HF35_9NOCA</name>
<keyword evidence="3" id="KW-0325">Glycoprotein</keyword>
<dbReference type="EMBL" id="FTNT01000016">
    <property type="protein sequence ID" value="SIS23465.1"/>
    <property type="molecule type" value="Genomic_DNA"/>
</dbReference>
<protein>
    <submittedName>
        <fullName evidence="6">SMP-30/Gluconolaconase/LRE-like region-containing protein</fullName>
    </submittedName>
</protein>
<dbReference type="STRING" id="1344003.SAMN05445060_4127"/>
<gene>
    <name evidence="6" type="ORF">SAMN05445060_4127</name>
</gene>
<proteinExistence type="inferred from homology"/>
<evidence type="ECO:0000256" key="1">
    <source>
        <dbReference type="ARBA" id="ARBA00009191"/>
    </source>
</evidence>
<dbReference type="Gene3D" id="3.30.70.100">
    <property type="match status" value="1"/>
</dbReference>
<dbReference type="SUPFAM" id="SSF63829">
    <property type="entry name" value="Calcium-dependent phosphotriesterase"/>
    <property type="match status" value="1"/>
</dbReference>
<dbReference type="GO" id="GO:0016787">
    <property type="term" value="F:hydrolase activity"/>
    <property type="evidence" value="ECO:0007669"/>
    <property type="project" value="TreeGrafter"/>
</dbReference>
<dbReference type="Pfam" id="PF03088">
    <property type="entry name" value="Str_synth"/>
    <property type="match status" value="1"/>
</dbReference>
<feature type="domain" description="Strictosidine synthase conserved region" evidence="5">
    <location>
        <begin position="387"/>
        <end position="465"/>
    </location>
</feature>
<keyword evidence="7" id="KW-1185">Reference proteome</keyword>
<dbReference type="PANTHER" id="PTHR10426">
    <property type="entry name" value="STRICTOSIDINE SYNTHASE-RELATED"/>
    <property type="match status" value="1"/>
</dbReference>
<dbReference type="InterPro" id="IPR018119">
    <property type="entry name" value="Strictosidine_synth_cons-reg"/>
</dbReference>
<dbReference type="Gene3D" id="2.120.10.30">
    <property type="entry name" value="TolB, C-terminal domain"/>
    <property type="match status" value="1"/>
</dbReference>
<evidence type="ECO:0000256" key="3">
    <source>
        <dbReference type="ARBA" id="ARBA00023180"/>
    </source>
</evidence>
<organism evidence="6 7">
    <name type="scientific">Williamsia sterculiae</name>
    <dbReference type="NCBI Taxonomy" id="1344003"/>
    <lineage>
        <taxon>Bacteria</taxon>
        <taxon>Bacillati</taxon>
        <taxon>Actinomycetota</taxon>
        <taxon>Actinomycetes</taxon>
        <taxon>Mycobacteriales</taxon>
        <taxon>Nocardiaceae</taxon>
        <taxon>Williamsia</taxon>
    </lineage>
</organism>
<dbReference type="PANTHER" id="PTHR10426:SF88">
    <property type="entry name" value="ADIPOCYTE PLASMA MEMBRANE-ASSOCIATED PROTEIN HEMOMUCIN-RELATED"/>
    <property type="match status" value="1"/>
</dbReference>
<evidence type="ECO:0000256" key="2">
    <source>
        <dbReference type="ARBA" id="ARBA00022553"/>
    </source>
</evidence>
<dbReference type="RefSeq" id="WP_234974526.1">
    <property type="nucleotide sequence ID" value="NZ_FTNT01000016.1"/>
</dbReference>
<dbReference type="SUPFAM" id="SSF54909">
    <property type="entry name" value="Dimeric alpha+beta barrel"/>
    <property type="match status" value="1"/>
</dbReference>